<dbReference type="Proteomes" id="UP000285569">
    <property type="component" value="Unassembled WGS sequence"/>
</dbReference>
<feature type="domain" description="TNase-like" evidence="1">
    <location>
        <begin position="222"/>
        <end position="331"/>
    </location>
</feature>
<dbReference type="InterPro" id="IPR041527">
    <property type="entry name" value="YhcG_N"/>
</dbReference>
<evidence type="ECO:0000313" key="2">
    <source>
        <dbReference type="EMBL" id="RHX77452.1"/>
    </source>
</evidence>
<dbReference type="InterPro" id="IPR035437">
    <property type="entry name" value="SNase_OB-fold_sf"/>
</dbReference>
<dbReference type="EMBL" id="QHCR01000017">
    <property type="protein sequence ID" value="RHX77452.1"/>
    <property type="molecule type" value="Genomic_DNA"/>
</dbReference>
<dbReference type="Gene3D" id="2.40.50.90">
    <property type="match status" value="1"/>
</dbReference>
<dbReference type="Pfam" id="PF17761">
    <property type="entry name" value="DUF1016_N"/>
    <property type="match status" value="1"/>
</dbReference>
<name>A0ABX9LX69_9LEPT</name>
<dbReference type="InterPro" id="IPR016071">
    <property type="entry name" value="Staphylococal_nuclease_OB-fold"/>
</dbReference>
<comment type="caution">
    <text evidence="2">The sequence shown here is derived from an EMBL/GenBank/DDBJ whole genome shotgun (WGS) entry which is preliminary data.</text>
</comment>
<dbReference type="RefSeq" id="WP_118958028.1">
    <property type="nucleotide sequence ID" value="NZ_QHCR01000017.1"/>
</dbReference>
<organism evidence="2 3">
    <name type="scientific">Leptospira yasudae</name>
    <dbReference type="NCBI Taxonomy" id="2202201"/>
    <lineage>
        <taxon>Bacteria</taxon>
        <taxon>Pseudomonadati</taxon>
        <taxon>Spirochaetota</taxon>
        <taxon>Spirochaetia</taxon>
        <taxon>Leptospirales</taxon>
        <taxon>Leptospiraceae</taxon>
        <taxon>Leptospira</taxon>
    </lineage>
</organism>
<reference evidence="3" key="1">
    <citation type="submission" date="2018-05" db="EMBL/GenBank/DDBJ databases">
        <title>Leptospira yasudae sp. nov. and Leptospira stimsonii sp. nov., two pathogenic species of the genus Leptospira isolated from environmental sources.</title>
        <authorList>
            <person name="Casanovas-Massana A."/>
            <person name="Hamond C."/>
            <person name="Santos L.A."/>
            <person name="Hacker K.P."/>
            <person name="Balassiano I."/>
            <person name="Medeiros M.A."/>
            <person name="Reis M.G."/>
            <person name="Ko A.I."/>
            <person name="Wunder E.A."/>
        </authorList>
    </citation>
    <scope>NUCLEOTIDE SEQUENCE [LARGE SCALE GENOMIC DNA]</scope>
    <source>
        <strain evidence="3">B21</strain>
    </source>
</reference>
<dbReference type="PANTHER" id="PTHR30547:SF5">
    <property type="entry name" value="NUCLEASE YHCG-RELATED"/>
    <property type="match status" value="1"/>
</dbReference>
<dbReference type="PANTHER" id="PTHR30547">
    <property type="entry name" value="UNCHARACTERIZED PROTEIN YHCG-RELATED"/>
    <property type="match status" value="1"/>
</dbReference>
<sequence length="331" mass="38406">MKNPKIKTLAEEIASIFEALQEKTYQGSNRFVLEANREVGEKLSREFLGEVESAKGRVKMKELSEEISKLVPTGFSKRTLYYALKFYQNYKNTKLDYRLSWSHYRILSSVSNAAIRKQLEKQSISEERTRTILERKARESGYYGGLKKIAFRRPDEGRVFHYRVVSDKLNLKGPKLLDFGFHFYKRLETKFQFKEGDILELVSSDSKWNYKKRESVSASSLYHYLGKIERVIDGDTILACLNLGFGLILRERIRLIGVNAPELGTSDGEFAFQSLKKRLQAGTSLLVKTHFQDKYGRYLGDVLYLNGRDVGTERLREKGLYLNEELVMYGY</sequence>
<keyword evidence="3" id="KW-1185">Reference proteome</keyword>
<dbReference type="InterPro" id="IPR053148">
    <property type="entry name" value="PD-DEXK-like_domain"/>
</dbReference>
<proteinExistence type="predicted"/>
<reference evidence="2 3" key="2">
    <citation type="journal article" date="2020" name="Int. J. Syst. Evol. Microbiol.">
        <title>Leptospira yasudae sp. nov. and Leptospira stimsonii sp. nov., two new species of the pathogenic group isolated from environmental sources.</title>
        <authorList>
            <person name="Casanovas-Massana A."/>
            <person name="Hamond C."/>
            <person name="Santos L.A."/>
            <person name="de Oliveira D."/>
            <person name="Hacker K.P."/>
            <person name="Balassiano I."/>
            <person name="Costa F."/>
            <person name="Medeiros M.A."/>
            <person name="Reis M.G."/>
            <person name="Ko A.I."/>
            <person name="Wunder E.A."/>
        </authorList>
    </citation>
    <scope>NUCLEOTIDE SEQUENCE [LARGE SCALE GENOMIC DNA]</scope>
    <source>
        <strain evidence="2 3">B21</strain>
    </source>
</reference>
<gene>
    <name evidence="2" type="ORF">DLM77_21175</name>
</gene>
<accession>A0ABX9LX69</accession>
<dbReference type="SUPFAM" id="SSF50199">
    <property type="entry name" value="Staphylococcal nuclease"/>
    <property type="match status" value="1"/>
</dbReference>
<dbReference type="Pfam" id="PF00565">
    <property type="entry name" value="SNase"/>
    <property type="match status" value="1"/>
</dbReference>
<evidence type="ECO:0000313" key="3">
    <source>
        <dbReference type="Proteomes" id="UP000285569"/>
    </source>
</evidence>
<evidence type="ECO:0000259" key="1">
    <source>
        <dbReference type="PROSITE" id="PS50830"/>
    </source>
</evidence>
<dbReference type="PROSITE" id="PS50830">
    <property type="entry name" value="TNASE_3"/>
    <property type="match status" value="1"/>
</dbReference>
<protein>
    <submittedName>
        <fullName evidence="2">Nuclease</fullName>
    </submittedName>
</protein>